<dbReference type="PANTHER" id="PTHR46112:SF2">
    <property type="entry name" value="XAA-PRO AMINOPEPTIDASE P-RELATED"/>
    <property type="match status" value="1"/>
</dbReference>
<evidence type="ECO:0000313" key="1">
    <source>
        <dbReference type="EMBL" id="THE65081.1"/>
    </source>
</evidence>
<accession>A0A4S3TLM4</accession>
<dbReference type="InterPro" id="IPR036005">
    <property type="entry name" value="Creatinase/aminopeptidase-like"/>
</dbReference>
<evidence type="ECO:0000313" key="2">
    <source>
        <dbReference type="Proteomes" id="UP000318864"/>
    </source>
</evidence>
<dbReference type="EMBL" id="RBZW01000021">
    <property type="protein sequence ID" value="THE65081.1"/>
    <property type="molecule type" value="Genomic_DNA"/>
</dbReference>
<dbReference type="InterPro" id="IPR050659">
    <property type="entry name" value="Peptidase_M24B"/>
</dbReference>
<dbReference type="OrthoDB" id="200535at2157"/>
<organism evidence="1 2">
    <name type="scientific">Salinadaptatus halalkaliphilus</name>
    <dbReference type="NCBI Taxonomy" id="2419781"/>
    <lineage>
        <taxon>Archaea</taxon>
        <taxon>Methanobacteriati</taxon>
        <taxon>Methanobacteriota</taxon>
        <taxon>Stenosarchaea group</taxon>
        <taxon>Halobacteria</taxon>
        <taxon>Halobacteriales</taxon>
        <taxon>Natrialbaceae</taxon>
        <taxon>Salinadaptatus</taxon>
    </lineage>
</organism>
<gene>
    <name evidence="1" type="ORF">D8Y22_07600</name>
</gene>
<comment type="caution">
    <text evidence="1">The sequence shown here is derived from an EMBL/GenBank/DDBJ whole genome shotgun (WGS) entry which is preliminary data.</text>
</comment>
<protein>
    <submittedName>
        <fullName evidence="1">Peptidase M24</fullName>
    </submittedName>
</protein>
<dbReference type="PANTHER" id="PTHR46112">
    <property type="entry name" value="AMINOPEPTIDASE"/>
    <property type="match status" value="1"/>
</dbReference>
<dbReference type="RefSeq" id="WP_141464104.1">
    <property type="nucleotide sequence ID" value="NZ_RBZW01000021.1"/>
</dbReference>
<keyword evidence="2" id="KW-1185">Reference proteome</keyword>
<proteinExistence type="predicted"/>
<dbReference type="Gene3D" id="3.90.230.10">
    <property type="entry name" value="Creatinase/methionine aminopeptidase superfamily"/>
    <property type="match status" value="1"/>
</dbReference>
<name>A0A4S3TLM4_9EURY</name>
<sequence>MTIPSFDDARAHVEGRLEAEIEARDAAAVAHVGTGREPTVRYLLSVADVPIEDDGPSRYAVAYDAAAWTVRSSPQSGSHPAITLAESLPHRESATILTPADIPHDAALHLESAGFDLASTAVLERARTTKTTAERDRIERAQAAASAGIRRAASVLASATGSDGTLVTGGDNADERTERLTTTRLRRAIDEAIVAAGGFPDANTRIEFGTDDEACRPGEPIVVSVAPHDPEGYYGGLARTFVVEGEGGRDRRAHVGVTHAFRSSRAMLTADSESVTAVEADLEAEVRAFGFGEADDVATDVSGLGLEPREPPLAGGDVVGPENIVRLEAAARLEGERWVRVADVLAIDEGGPEWLEAPSRALEPAALLE</sequence>
<dbReference type="SUPFAM" id="SSF55920">
    <property type="entry name" value="Creatinase/aminopeptidase"/>
    <property type="match status" value="1"/>
</dbReference>
<dbReference type="Proteomes" id="UP000318864">
    <property type="component" value="Unassembled WGS sequence"/>
</dbReference>
<dbReference type="AlphaFoldDB" id="A0A4S3TLM4"/>
<reference evidence="1 2" key="1">
    <citation type="submission" date="2018-10" db="EMBL/GenBank/DDBJ databases">
        <title>Natronolimnobius sp. XQ-INN 246 isolated from Inner Mongolia Autonomous Region of China.</title>
        <authorList>
            <person name="Xue Q."/>
        </authorList>
    </citation>
    <scope>NUCLEOTIDE SEQUENCE [LARGE SCALE GENOMIC DNA]</scope>
    <source>
        <strain evidence="1 2">XQ-INN 246</strain>
    </source>
</reference>